<accession>A0A7M4D2E1</accession>
<dbReference type="EMBL" id="QTZN02000004">
    <property type="protein sequence ID" value="MVB06025.1"/>
    <property type="molecule type" value="Genomic_DNA"/>
</dbReference>
<evidence type="ECO:0000313" key="2">
    <source>
        <dbReference type="EMBL" id="MVB06025.1"/>
    </source>
</evidence>
<organism evidence="1 4">
    <name type="scientific">Labilibaculum euxinus</name>
    <dbReference type="NCBI Taxonomy" id="2686357"/>
    <lineage>
        <taxon>Bacteria</taxon>
        <taxon>Pseudomonadati</taxon>
        <taxon>Bacteroidota</taxon>
        <taxon>Bacteroidia</taxon>
        <taxon>Marinilabiliales</taxon>
        <taxon>Marinifilaceae</taxon>
        <taxon>Labilibaculum</taxon>
    </lineage>
</organism>
<dbReference type="EMBL" id="WOTW01000004">
    <property type="protein sequence ID" value="MUP36820.1"/>
    <property type="molecule type" value="Genomic_DNA"/>
</dbReference>
<sequence length="68" mass="7805">MEQRKQVICTPKYKYILPNRDEYFTEKTARKALGVGTTKLRGLVKIGTVQKILLTNTANSYDKTNNIQ</sequence>
<dbReference type="Proteomes" id="UP000285951">
    <property type="component" value="Unassembled WGS sequence"/>
</dbReference>
<reference evidence="2 3" key="1">
    <citation type="submission" date="2019-11" db="EMBL/GenBank/DDBJ databases">
        <title>Draft genome sequence of Labilibaculum sp. strain SYP isolated from Black Sea.</title>
        <authorList>
            <person name="Yadav S."/>
            <person name="Villanueva L."/>
        </authorList>
    </citation>
    <scope>NUCLEOTIDE SEQUENCE [LARGE SCALE GENOMIC DNA]</scope>
    <source>
        <strain evidence="2 3">44</strain>
    </source>
</reference>
<keyword evidence="3" id="KW-1185">Reference proteome</keyword>
<protein>
    <submittedName>
        <fullName evidence="1">Uncharacterized protein</fullName>
    </submittedName>
</protein>
<proteinExistence type="predicted"/>
<evidence type="ECO:0000313" key="1">
    <source>
        <dbReference type="EMBL" id="MUP36820.1"/>
    </source>
</evidence>
<name>A0A7M4D2E1_9BACT</name>
<dbReference type="Proteomes" id="UP000462449">
    <property type="component" value="Unassembled WGS sequence"/>
</dbReference>
<dbReference type="AlphaFoldDB" id="A0A7M4D2E1"/>
<evidence type="ECO:0000313" key="4">
    <source>
        <dbReference type="Proteomes" id="UP000462449"/>
    </source>
</evidence>
<evidence type="ECO:0000313" key="3">
    <source>
        <dbReference type="Proteomes" id="UP000285951"/>
    </source>
</evidence>
<comment type="caution">
    <text evidence="1">The sequence shown here is derived from an EMBL/GenBank/DDBJ whole genome shotgun (WGS) entry which is preliminary data.</text>
</comment>
<dbReference type="RefSeq" id="WP_156194722.1">
    <property type="nucleotide sequence ID" value="NZ_QTZN02000004.1"/>
</dbReference>
<reference evidence="1 4" key="2">
    <citation type="submission" date="2019-12" db="EMBL/GenBank/DDBJ databases">
        <title>Draft genome sequence of Labilibaculum sp. strain 44 isolated from deep waters of Black Sea.</title>
        <authorList>
            <person name="Yadav S."/>
            <person name="Villanueva L."/>
        </authorList>
    </citation>
    <scope>NUCLEOTIDE SEQUENCE [LARGE SCALE GENOMIC DNA]</scope>
    <source>
        <strain evidence="1 4">44</strain>
    </source>
</reference>
<gene>
    <name evidence="2" type="ORF">DWB62_003230</name>
    <name evidence="1" type="ORF">GNY23_03230</name>
</gene>